<proteinExistence type="predicted"/>
<dbReference type="InterPro" id="IPR026866">
    <property type="entry name" value="CR006_AAA"/>
</dbReference>
<accession>A0A3D2X5E4</accession>
<comment type="caution">
    <text evidence="2">The sequence shown here is derived from an EMBL/GenBank/DDBJ whole genome shotgun (WGS) entry which is preliminary data.</text>
</comment>
<dbReference type="SUPFAM" id="SSF52540">
    <property type="entry name" value="P-loop containing nucleoside triphosphate hydrolases"/>
    <property type="match status" value="1"/>
</dbReference>
<keyword evidence="2" id="KW-0547">Nucleotide-binding</keyword>
<protein>
    <submittedName>
        <fullName evidence="2">ATP-binding protein</fullName>
    </submittedName>
</protein>
<dbReference type="InterPro" id="IPR027417">
    <property type="entry name" value="P-loop_NTPase"/>
</dbReference>
<dbReference type="AlphaFoldDB" id="A0A3D2X5E4"/>
<evidence type="ECO:0000313" key="3">
    <source>
        <dbReference type="Proteomes" id="UP000262969"/>
    </source>
</evidence>
<sequence>MEREGEIPSFISEAERTVLFANVKDYFSNKENKICPYCLQSIDPSYGDQLILSVQKILTKASEEHQAILSKYIREKIEIDLTMYINLDGDIVNECKSLLDNFDESIECINTEIIAKQDNVYLPRIFLTVSIEEKFRKLIEQLKKLEENRILYNNGATDTKTIKSTLNEINSDIAYYDIKDIYESYVDKANEKNKEDAILAGIKNELEESHKKLVNYETQKSNVHIAMDAINDDLSYIFFSRNRLSLEYRDGKYILLSRGQSVTPKQISVGERNAIALCYFFSDIMKNQEEKQVYGIPHLLVIDDPISSYDMENRVGILSYLRYELCKFTAGNLETKVLIMTHDLQTLFDCNKFSEEIVDLCTNKFTGVGKHKVLLKELCNQNLEYINPERRQEYTTLLGNIYNFGLDGSVEYELSIGNMMRRVLEAYGTFCYKKGIEQLSTDSEILNELGEPYNRYFENLMYRIVLNSESHLKERVQTLDSTNFFDFISVGEKKRTARDVICMMYKLNKLHLLKHLSGKTGAEQIIESWCTDIEKRTV</sequence>
<reference evidence="2 3" key="1">
    <citation type="journal article" date="2018" name="Nat. Biotechnol.">
        <title>A standardized bacterial taxonomy based on genome phylogeny substantially revises the tree of life.</title>
        <authorList>
            <person name="Parks D.H."/>
            <person name="Chuvochina M."/>
            <person name="Waite D.W."/>
            <person name="Rinke C."/>
            <person name="Skarshewski A."/>
            <person name="Chaumeil P.A."/>
            <person name="Hugenholtz P."/>
        </authorList>
    </citation>
    <scope>NUCLEOTIDE SEQUENCE [LARGE SCALE GENOMIC DNA]</scope>
    <source>
        <strain evidence="2">UBA11728</strain>
    </source>
</reference>
<evidence type="ECO:0000259" key="1">
    <source>
        <dbReference type="Pfam" id="PF13166"/>
    </source>
</evidence>
<evidence type="ECO:0000313" key="2">
    <source>
        <dbReference type="EMBL" id="HCL01863.1"/>
    </source>
</evidence>
<dbReference type="Proteomes" id="UP000262969">
    <property type="component" value="Unassembled WGS sequence"/>
</dbReference>
<keyword evidence="2" id="KW-0067">ATP-binding</keyword>
<organism evidence="2 3">
    <name type="scientific">Lachnoclostridium phytofermentans</name>
    <dbReference type="NCBI Taxonomy" id="66219"/>
    <lineage>
        <taxon>Bacteria</taxon>
        <taxon>Bacillati</taxon>
        <taxon>Bacillota</taxon>
        <taxon>Clostridia</taxon>
        <taxon>Lachnospirales</taxon>
        <taxon>Lachnospiraceae</taxon>
    </lineage>
</organism>
<dbReference type="Pfam" id="PF13166">
    <property type="entry name" value="AAA_13"/>
    <property type="match status" value="1"/>
</dbReference>
<gene>
    <name evidence="2" type="ORF">DHW61_05510</name>
</gene>
<feature type="domain" description="Protein CR006 P-loop" evidence="1">
    <location>
        <begin position="28"/>
        <end position="476"/>
    </location>
</feature>
<name>A0A3D2X5E4_9FIRM</name>
<dbReference type="Gene3D" id="3.40.50.300">
    <property type="entry name" value="P-loop containing nucleotide triphosphate hydrolases"/>
    <property type="match status" value="1"/>
</dbReference>
<dbReference type="EMBL" id="DPVV01000187">
    <property type="protein sequence ID" value="HCL01863.1"/>
    <property type="molecule type" value="Genomic_DNA"/>
</dbReference>
<dbReference type="GO" id="GO:0005524">
    <property type="term" value="F:ATP binding"/>
    <property type="evidence" value="ECO:0007669"/>
    <property type="project" value="UniProtKB-KW"/>
</dbReference>